<proteinExistence type="predicted"/>
<protein>
    <submittedName>
        <fullName evidence="1">Uncharacterized protein</fullName>
    </submittedName>
</protein>
<dbReference type="AlphaFoldDB" id="A0A174F9U3"/>
<dbReference type="GO" id="GO:0005975">
    <property type="term" value="P:carbohydrate metabolic process"/>
    <property type="evidence" value="ECO:0007669"/>
    <property type="project" value="InterPro"/>
</dbReference>
<organism evidence="1 2">
    <name type="scientific">Blautia obeum</name>
    <dbReference type="NCBI Taxonomy" id="40520"/>
    <lineage>
        <taxon>Bacteria</taxon>
        <taxon>Bacillati</taxon>
        <taxon>Bacillota</taxon>
        <taxon>Clostridia</taxon>
        <taxon>Lachnospirales</taxon>
        <taxon>Lachnospiraceae</taxon>
        <taxon>Blautia</taxon>
    </lineage>
</organism>
<accession>A0A174F9U3</accession>
<dbReference type="Proteomes" id="UP000095447">
    <property type="component" value="Unassembled WGS sequence"/>
</dbReference>
<dbReference type="GeneID" id="75077322"/>
<evidence type="ECO:0000313" key="2">
    <source>
        <dbReference type="Proteomes" id="UP000095447"/>
    </source>
</evidence>
<evidence type="ECO:0000313" key="1">
    <source>
        <dbReference type="EMBL" id="CUO46337.1"/>
    </source>
</evidence>
<gene>
    <name evidence="1" type="ORF">ERS852395_03118</name>
</gene>
<reference evidence="1 2" key="1">
    <citation type="submission" date="2015-09" db="EMBL/GenBank/DDBJ databases">
        <authorList>
            <consortium name="Pathogen Informatics"/>
        </authorList>
    </citation>
    <scope>NUCLEOTIDE SEQUENCE [LARGE SCALE GENOMIC DNA]</scope>
    <source>
        <strain evidence="1 2">2789STDY5608838</strain>
    </source>
</reference>
<dbReference type="EMBL" id="CYZA01000024">
    <property type="protein sequence ID" value="CUO46337.1"/>
    <property type="molecule type" value="Genomic_DNA"/>
</dbReference>
<dbReference type="RefSeq" id="WP_008708166.1">
    <property type="nucleotide sequence ID" value="NZ_CYZA01000024.1"/>
</dbReference>
<dbReference type="InterPro" id="IPR008928">
    <property type="entry name" value="6-hairpin_glycosidase_sf"/>
</dbReference>
<dbReference type="SUPFAM" id="SSF48208">
    <property type="entry name" value="Six-hairpin glycosidases"/>
    <property type="match status" value="1"/>
</dbReference>
<sequence>MVEFPKYVKINDLDLVMAIREGMNPMLEWYDKKHNNLPYFWNYISGPKYGNSHHKSYSCVHSMGRWLDALVNAEAITGEVVPQEIYDQLAFWAYEIFNNDTGMMANLNVNTFEWEKVCDLHNLREAMYAFVALLKKNPNDQKAKKGAEHLIDMVDRYTDFETGNWKTDLYERECGGKVECGASSEREVYRFSSTLGRYIGGLVRLYMVYPYDKALDQAIRLTDTALKNVLLDDGEFDRERFAEHLHSTSSMISGIAMLGSLIQNQEILCRVKKFMENGYYQVATDFGWCLENDKRVDNWVGEINNTGDYLEACLCLGKAGYEEYYDRADKMIRCHLLPSQLLDVSFISDEESEDDSISKMATRMKGAFGFPCPYGHEYEPGSEISFNWDIVGGGVSSLCWAYNHIVTNVNGIISVNLQFDYEDEKICYRTPYSCGEMKILLKEDRVVRCLMPKDVDWNALIKELNRQSILFYIEGQWLYLYGIYQKGMLRLPVKYLKQRKKYSFRNNELLVDYVGNRIVGMSSEGKRLCFFKEVNK</sequence>
<name>A0A174F9U3_9FIRM</name>